<reference evidence="2" key="2">
    <citation type="journal article" date="2014" name="ISME J.">
        <title>Microbial stratification in low pH oxic and suboxic macroscopic growths along an acid mine drainage.</title>
        <authorList>
            <person name="Mendez-Garcia C."/>
            <person name="Mesa V."/>
            <person name="Sprenger R.R."/>
            <person name="Richter M."/>
            <person name="Diez M.S."/>
            <person name="Solano J."/>
            <person name="Bargiela R."/>
            <person name="Golyshina O.V."/>
            <person name="Manteca A."/>
            <person name="Ramos J.L."/>
            <person name="Gallego J.R."/>
            <person name="Llorente I."/>
            <person name="Martins Dos Santos V.A."/>
            <person name="Jensen O.N."/>
            <person name="Pelaez A.I."/>
            <person name="Sanchez J."/>
            <person name="Ferrer M."/>
        </authorList>
    </citation>
    <scope>NUCLEOTIDE SEQUENCE</scope>
</reference>
<dbReference type="AlphaFoldDB" id="T0ZGN9"/>
<name>T0ZGN9_9ZZZZ</name>
<dbReference type="GO" id="GO:0003677">
    <property type="term" value="F:DNA binding"/>
    <property type="evidence" value="ECO:0007669"/>
    <property type="project" value="InterPro"/>
</dbReference>
<evidence type="ECO:0000259" key="1">
    <source>
        <dbReference type="SMART" id="SM00966"/>
    </source>
</evidence>
<accession>T0ZGN9</accession>
<gene>
    <name evidence="2" type="ORF">B1A_21392</name>
</gene>
<feature type="domain" description="SpoVT-AbrB" evidence="1">
    <location>
        <begin position="58"/>
        <end position="100"/>
    </location>
</feature>
<dbReference type="NCBIfam" id="NF040493">
    <property type="entry name" value="TA_anti_VapB"/>
    <property type="match status" value="1"/>
</dbReference>
<reference evidence="2" key="1">
    <citation type="submission" date="2013-08" db="EMBL/GenBank/DDBJ databases">
        <authorList>
            <person name="Mendez C."/>
            <person name="Richter M."/>
            <person name="Ferrer M."/>
            <person name="Sanchez J."/>
        </authorList>
    </citation>
    <scope>NUCLEOTIDE SEQUENCE</scope>
</reference>
<comment type="caution">
    <text evidence="2">The sequence shown here is derived from an EMBL/GenBank/DDBJ whole genome shotgun (WGS) entry which is preliminary data.</text>
</comment>
<dbReference type="SMART" id="SM00966">
    <property type="entry name" value="SpoVT_AbrB"/>
    <property type="match status" value="1"/>
</dbReference>
<evidence type="ECO:0000313" key="2">
    <source>
        <dbReference type="EMBL" id="EQD28044.1"/>
    </source>
</evidence>
<dbReference type="InterPro" id="IPR047976">
    <property type="entry name" value="Anti_VapB2-like"/>
</dbReference>
<dbReference type="EMBL" id="AUZX01015811">
    <property type="protein sequence ID" value="EQD28044.1"/>
    <property type="molecule type" value="Genomic_DNA"/>
</dbReference>
<organism evidence="2">
    <name type="scientific">mine drainage metagenome</name>
    <dbReference type="NCBI Taxonomy" id="410659"/>
    <lineage>
        <taxon>unclassified sequences</taxon>
        <taxon>metagenomes</taxon>
        <taxon>ecological metagenomes</taxon>
    </lineage>
</organism>
<dbReference type="InterPro" id="IPR037914">
    <property type="entry name" value="SpoVT-AbrB_sf"/>
</dbReference>
<dbReference type="InterPro" id="IPR007159">
    <property type="entry name" value="SpoVT-AbrB_dom"/>
</dbReference>
<proteinExistence type="predicted"/>
<dbReference type="Gene3D" id="2.10.260.10">
    <property type="match status" value="1"/>
</dbReference>
<protein>
    <submittedName>
        <fullName evidence="2">SpoVT/AbrB domain-containing protein</fullName>
    </submittedName>
</protein>
<sequence>MILDEHDPDLMRPQINPHYVGSAYRAGSIIVLTQGPPLVKVHPRTHIHGGLMHSTKIFRNGNSQAVRIPAELSYDRTDIEMQIERIGDELRIRPVRRSLSGLMERFARFSPEFMAEGRGEHNQRERDAI</sequence>
<dbReference type="SUPFAM" id="SSF89447">
    <property type="entry name" value="AbrB/MazE/MraZ-like"/>
    <property type="match status" value="1"/>
</dbReference>